<dbReference type="InterPro" id="IPR013969">
    <property type="entry name" value="Oligosacch_biosynth_Alg14"/>
</dbReference>
<dbReference type="EMBL" id="QFYS01000003">
    <property type="protein sequence ID" value="RAK66496.1"/>
    <property type="molecule type" value="Genomic_DNA"/>
</dbReference>
<proteinExistence type="predicted"/>
<evidence type="ECO:0000313" key="1">
    <source>
        <dbReference type="EMBL" id="RAK66496.1"/>
    </source>
</evidence>
<evidence type="ECO:0000313" key="2">
    <source>
        <dbReference type="Proteomes" id="UP000249524"/>
    </source>
</evidence>
<keyword evidence="2" id="KW-1185">Reference proteome</keyword>
<name>A0A328BKH3_9CAUL</name>
<sequence length="152" mass="16827">MSPRKPRLLALASGGGHWVQLQRLRPAFESFDTAYVSMFDSYAEQVAGSRYYVIPDASRFDLKSFLPVAFKAVAILLKERPRAIVTTGSAPMLAFILLGRLMGARTLWVDSIANSERMSTSGRLARKLAHRVVSQWPEVAAREGVECWGAVV</sequence>
<gene>
    <name evidence="1" type="ORF">DJ019_09655</name>
</gene>
<organism evidence="1 2">
    <name type="scientific">Phenylobacterium kunshanense</name>
    <dbReference type="NCBI Taxonomy" id="1445034"/>
    <lineage>
        <taxon>Bacteria</taxon>
        <taxon>Pseudomonadati</taxon>
        <taxon>Pseudomonadota</taxon>
        <taxon>Alphaproteobacteria</taxon>
        <taxon>Caulobacterales</taxon>
        <taxon>Caulobacteraceae</taxon>
        <taxon>Phenylobacterium</taxon>
    </lineage>
</organism>
<reference evidence="1 2" key="1">
    <citation type="submission" date="2018-05" db="EMBL/GenBank/DDBJ databases">
        <authorList>
            <person name="Lanie J.A."/>
            <person name="Ng W.-L."/>
            <person name="Kazmierczak K.M."/>
            <person name="Andrzejewski T.M."/>
            <person name="Davidsen T.M."/>
            <person name="Wayne K.J."/>
            <person name="Tettelin H."/>
            <person name="Glass J.I."/>
            <person name="Rusch D."/>
            <person name="Podicherti R."/>
            <person name="Tsui H.-C.T."/>
            <person name="Winkler M.E."/>
        </authorList>
    </citation>
    <scope>NUCLEOTIDE SEQUENCE [LARGE SCALE GENOMIC DNA]</scope>
    <source>
        <strain evidence="1 2">BUT-10</strain>
    </source>
</reference>
<protein>
    <recommendedName>
        <fullName evidence="3">Oligosaccharide biosynthesis protein Alg14</fullName>
    </recommendedName>
</protein>
<accession>A0A328BKH3</accession>
<dbReference type="Proteomes" id="UP000249524">
    <property type="component" value="Unassembled WGS sequence"/>
</dbReference>
<comment type="caution">
    <text evidence="1">The sequence shown here is derived from an EMBL/GenBank/DDBJ whole genome shotgun (WGS) entry which is preliminary data.</text>
</comment>
<dbReference type="OrthoDB" id="555447at2"/>
<dbReference type="GO" id="GO:0006488">
    <property type="term" value="P:dolichol-linked oligosaccharide biosynthetic process"/>
    <property type="evidence" value="ECO:0007669"/>
    <property type="project" value="InterPro"/>
</dbReference>
<dbReference type="AlphaFoldDB" id="A0A328BKH3"/>
<dbReference type="Gene3D" id="3.40.50.2000">
    <property type="entry name" value="Glycogen Phosphorylase B"/>
    <property type="match status" value="1"/>
</dbReference>
<evidence type="ECO:0008006" key="3">
    <source>
        <dbReference type="Google" id="ProtNLM"/>
    </source>
</evidence>
<dbReference type="Pfam" id="PF08660">
    <property type="entry name" value="Alg14"/>
    <property type="match status" value="1"/>
</dbReference>
<dbReference type="RefSeq" id="WP_111275804.1">
    <property type="nucleotide sequence ID" value="NZ_QFYS01000003.1"/>
</dbReference>